<evidence type="ECO:0000313" key="2">
    <source>
        <dbReference type="EMBL" id="OJA10615.1"/>
    </source>
</evidence>
<sequence length="453" mass="49663">MTSPNSFYTPPTDQEGIFTHLSGEHEDFQDFSQIQSHTPITHDHLYESPEVANSYDYAFQPHAPHLDYPPAGGAPPNPSYPGIDFRELPFYDMDTGSYLDQSPFGLQLVMPGPEAQHFQPDYIVPQPFTEPHPQPMHATTLPASPMELTDLMTSDFRSSPRHSPMATSRISGPSTPLNTSGVTQYSHSPTTPLNRTSQSPGFAGPGSVTGTGSRQTPISPLQKRPFESSADDDSLVCSALHFPLNAVVESIVQDGRRIIPRHSGASNVHSATSGGTDTTIPSITSRVPGRGRTIPQSAYNVGNTHAFHFSPNNGMVVAFDVAGETGIPLHQLLERQSVLLQGRHERISDMSGDTASIRIEWPGYPSFTKQIASKDWKKKRSPNTREKLATKVADAVCTFFQKHANTSCDPPNSIWRIGPNGIRIEDLVLVSLHRVSQGSWQPKLCLLRENAQQ</sequence>
<feature type="compositionally biased region" description="Polar residues" evidence="1">
    <location>
        <begin position="210"/>
        <end position="219"/>
    </location>
</feature>
<organism evidence="2 3">
    <name type="scientific">Rhizopogon vesiculosus</name>
    <dbReference type="NCBI Taxonomy" id="180088"/>
    <lineage>
        <taxon>Eukaryota</taxon>
        <taxon>Fungi</taxon>
        <taxon>Dikarya</taxon>
        <taxon>Basidiomycota</taxon>
        <taxon>Agaricomycotina</taxon>
        <taxon>Agaricomycetes</taxon>
        <taxon>Agaricomycetidae</taxon>
        <taxon>Boletales</taxon>
        <taxon>Suillineae</taxon>
        <taxon>Rhizopogonaceae</taxon>
        <taxon>Rhizopogon</taxon>
    </lineage>
</organism>
<keyword evidence="3" id="KW-1185">Reference proteome</keyword>
<protein>
    <submittedName>
        <fullName evidence="2">Uncharacterized protein</fullName>
    </submittedName>
</protein>
<feature type="compositionally biased region" description="Polar residues" evidence="1">
    <location>
        <begin position="165"/>
        <end position="200"/>
    </location>
</feature>
<feature type="region of interest" description="Disordered" evidence="1">
    <location>
        <begin position="155"/>
        <end position="229"/>
    </location>
</feature>
<evidence type="ECO:0000256" key="1">
    <source>
        <dbReference type="SAM" id="MobiDB-lite"/>
    </source>
</evidence>
<accession>A0A1J8PQ33</accession>
<dbReference type="OrthoDB" id="3269405at2759"/>
<gene>
    <name evidence="2" type="ORF">AZE42_05706</name>
</gene>
<feature type="region of interest" description="Disordered" evidence="1">
    <location>
        <begin position="264"/>
        <end position="290"/>
    </location>
</feature>
<name>A0A1J8PQ33_9AGAM</name>
<proteinExistence type="predicted"/>
<comment type="caution">
    <text evidence="2">The sequence shown here is derived from an EMBL/GenBank/DDBJ whole genome shotgun (WGS) entry which is preliminary data.</text>
</comment>
<reference evidence="2 3" key="1">
    <citation type="submission" date="2016-03" db="EMBL/GenBank/DDBJ databases">
        <title>Comparative genomics of the ectomycorrhizal sister species Rhizopogon vinicolor and Rhizopogon vesiculosus (Basidiomycota: Boletales) reveals a divergence of the mating type B locus.</title>
        <authorList>
            <person name="Mujic A.B."/>
            <person name="Kuo A."/>
            <person name="Tritt A."/>
            <person name="Lipzen A."/>
            <person name="Chen C."/>
            <person name="Johnson J."/>
            <person name="Sharma A."/>
            <person name="Barry K."/>
            <person name="Grigoriev I.V."/>
            <person name="Spatafora J.W."/>
        </authorList>
    </citation>
    <scope>NUCLEOTIDE SEQUENCE [LARGE SCALE GENOMIC DNA]</scope>
    <source>
        <strain evidence="2 3">AM-OR11-056</strain>
    </source>
</reference>
<dbReference type="Proteomes" id="UP000183567">
    <property type="component" value="Unassembled WGS sequence"/>
</dbReference>
<dbReference type="EMBL" id="LVVM01005421">
    <property type="protein sequence ID" value="OJA10615.1"/>
    <property type="molecule type" value="Genomic_DNA"/>
</dbReference>
<evidence type="ECO:0000313" key="3">
    <source>
        <dbReference type="Proteomes" id="UP000183567"/>
    </source>
</evidence>
<dbReference type="AlphaFoldDB" id="A0A1J8PQ33"/>
<feature type="compositionally biased region" description="Polar residues" evidence="1">
    <location>
        <begin position="264"/>
        <end position="285"/>
    </location>
</feature>